<feature type="non-terminal residue" evidence="2">
    <location>
        <position position="1"/>
    </location>
</feature>
<name>A0A383B9V1_9ZZZZ</name>
<dbReference type="Gene3D" id="2.60.40.10">
    <property type="entry name" value="Immunoglobulins"/>
    <property type="match status" value="1"/>
</dbReference>
<proteinExistence type="predicted"/>
<feature type="non-terminal residue" evidence="2">
    <location>
        <position position="247"/>
    </location>
</feature>
<gene>
    <name evidence="2" type="ORF">METZ01_LOCUS469810</name>
</gene>
<dbReference type="InterPro" id="IPR003961">
    <property type="entry name" value="FN3_dom"/>
</dbReference>
<protein>
    <recommendedName>
        <fullName evidence="1">Fibronectin type-III domain-containing protein</fullName>
    </recommendedName>
</protein>
<dbReference type="AlphaFoldDB" id="A0A383B9V1"/>
<dbReference type="InterPro" id="IPR036116">
    <property type="entry name" value="FN3_sf"/>
</dbReference>
<dbReference type="PROSITE" id="PS50853">
    <property type="entry name" value="FN3"/>
    <property type="match status" value="1"/>
</dbReference>
<evidence type="ECO:0000259" key="1">
    <source>
        <dbReference type="PROSITE" id="PS50853"/>
    </source>
</evidence>
<reference evidence="2" key="1">
    <citation type="submission" date="2018-05" db="EMBL/GenBank/DDBJ databases">
        <authorList>
            <person name="Lanie J.A."/>
            <person name="Ng W.-L."/>
            <person name="Kazmierczak K.M."/>
            <person name="Andrzejewski T.M."/>
            <person name="Davidsen T.M."/>
            <person name="Wayne K.J."/>
            <person name="Tettelin H."/>
            <person name="Glass J.I."/>
            <person name="Rusch D."/>
            <person name="Podicherti R."/>
            <person name="Tsui H.-C.T."/>
            <person name="Winkler M.E."/>
        </authorList>
    </citation>
    <scope>NUCLEOTIDE SEQUENCE</scope>
</reference>
<dbReference type="EMBL" id="UINC01198824">
    <property type="protein sequence ID" value="SVE16956.1"/>
    <property type="molecule type" value="Genomic_DNA"/>
</dbReference>
<dbReference type="SUPFAM" id="SSF49265">
    <property type="entry name" value="Fibronectin type III"/>
    <property type="match status" value="1"/>
</dbReference>
<feature type="domain" description="Fibronectin type-III" evidence="1">
    <location>
        <begin position="159"/>
        <end position="247"/>
    </location>
</feature>
<sequence>TYTERSTTSHAITEFDPTIENWFWVQVTDTLGLSSIGWGMSNELDSEPAPVNVTDVTYDLESITITWEEYSPNMGRIAGMNLSTGSTVVNDFSSYELLQSDSENGTYTSVIVITDQSIISHSITEFDPLVENWFKVKVTDVWGLTSTGNGMTNYLETEPPGSVDVHEVYYDIDSMTVRWDQSNAWDFASYELLYSGSEDGEYMSIVVIDGIYTTSYSITEFDPNINNWFKIKVTDYWGLSTIGNPLS</sequence>
<organism evidence="2">
    <name type="scientific">marine metagenome</name>
    <dbReference type="NCBI Taxonomy" id="408172"/>
    <lineage>
        <taxon>unclassified sequences</taxon>
        <taxon>metagenomes</taxon>
        <taxon>ecological metagenomes</taxon>
    </lineage>
</organism>
<accession>A0A383B9V1</accession>
<dbReference type="InterPro" id="IPR013783">
    <property type="entry name" value="Ig-like_fold"/>
</dbReference>
<evidence type="ECO:0000313" key="2">
    <source>
        <dbReference type="EMBL" id="SVE16956.1"/>
    </source>
</evidence>